<dbReference type="EMBL" id="QWLM01000003">
    <property type="protein sequence ID" value="RHW47143.1"/>
    <property type="molecule type" value="Genomic_DNA"/>
</dbReference>
<sequence>MLREIHSAAELDEALDGSVSLDGFRLQNVDLSGSAGTRLREAADRFDGLVVLGGQVPGDLAMDLTRRGAIIFPADPGAPVDAYRHALYSPTELYDGLEPSGYEATPDARAYAWFGECAARHDAYATALRALHDDSMRDALQEALDGRRTVGIMGGHAMSRDEAAFLEIAHLARRLAEAGLVVLTGGGPGAMEAANLGAADRTGRLDEALDVVAQVPSFRPDIGAWASAGFRAKELLGSGDDLRSVGIPTWFYGHEPPNVFGDAIAKYFSNALREDDLLAGSNDAVVVLEGAAGTVQEIFQSVTPLYYAPDDAPLPDLVLVGQRQWTEMVPVWPALTALSEGKRFAEHLHLVETPGEALDIVLARA</sequence>
<comment type="caution">
    <text evidence="1">The sequence shown here is derived from an EMBL/GenBank/DDBJ whole genome shotgun (WGS) entry which is preliminary data.</text>
</comment>
<gene>
    <name evidence="1" type="ORF">D1832_03950</name>
</gene>
<dbReference type="PANTHER" id="PTHR43393">
    <property type="entry name" value="CYTOKININ RIBOSIDE 5'-MONOPHOSPHATE PHOSPHORIBOHYDROLASE"/>
    <property type="match status" value="1"/>
</dbReference>
<reference evidence="1 2" key="1">
    <citation type="submission" date="2018-08" db="EMBL/GenBank/DDBJ databases">
        <title>Whole genome sequence analysis of Dermacoccus abyssi bacteria isolated from Deep Mariana trench Micromonospora spp reveals genes involved in the environmental adaptation and production of secondary metabolites.</title>
        <authorList>
            <person name="Abdel-Mageed W.M."/>
            <person name="Lehri B."/>
            <person name="Nouioui I."/>
            <person name="Goodfellow I."/>
            <person name="Jaspars M."/>
            <person name="Karlyshev A."/>
        </authorList>
    </citation>
    <scope>NUCLEOTIDE SEQUENCE [LARGE SCALE GENOMIC DNA]</scope>
    <source>
        <strain evidence="1 2">MT1.1</strain>
    </source>
</reference>
<name>A0A417Z929_9MICO</name>
<accession>A0A417Z929</accession>
<dbReference type="InterPro" id="IPR041164">
    <property type="entry name" value="LDcluster4"/>
</dbReference>
<dbReference type="InterPro" id="IPR052341">
    <property type="entry name" value="LOG_family_nucleotidases"/>
</dbReference>
<dbReference type="SUPFAM" id="SSF102405">
    <property type="entry name" value="MCP/YpsA-like"/>
    <property type="match status" value="1"/>
</dbReference>
<dbReference type="PANTHER" id="PTHR43393:SF3">
    <property type="entry name" value="LYSINE DECARBOXYLASE-LIKE PROTEIN"/>
    <property type="match status" value="1"/>
</dbReference>
<organism evidence="1 2">
    <name type="scientific">Dermacoccus abyssi</name>
    <dbReference type="NCBI Taxonomy" id="322596"/>
    <lineage>
        <taxon>Bacteria</taxon>
        <taxon>Bacillati</taxon>
        <taxon>Actinomycetota</taxon>
        <taxon>Actinomycetes</taxon>
        <taxon>Micrococcales</taxon>
        <taxon>Dermacoccaceae</taxon>
        <taxon>Dermacoccus</taxon>
    </lineage>
</organism>
<evidence type="ECO:0000313" key="1">
    <source>
        <dbReference type="EMBL" id="RHW47143.1"/>
    </source>
</evidence>
<proteinExistence type="predicted"/>
<dbReference type="RefSeq" id="WP_118912705.1">
    <property type="nucleotide sequence ID" value="NZ_CBCRVH010000007.1"/>
</dbReference>
<dbReference type="Proteomes" id="UP000285376">
    <property type="component" value="Unassembled WGS sequence"/>
</dbReference>
<evidence type="ECO:0000313" key="2">
    <source>
        <dbReference type="Proteomes" id="UP000285376"/>
    </source>
</evidence>
<dbReference type="AlphaFoldDB" id="A0A417Z929"/>
<dbReference type="GO" id="GO:0005829">
    <property type="term" value="C:cytosol"/>
    <property type="evidence" value="ECO:0007669"/>
    <property type="project" value="TreeGrafter"/>
</dbReference>
<dbReference type="Gene3D" id="3.40.50.450">
    <property type="match status" value="1"/>
</dbReference>
<dbReference type="Pfam" id="PF18306">
    <property type="entry name" value="LDcluster4"/>
    <property type="match status" value="1"/>
</dbReference>
<protein>
    <submittedName>
        <fullName evidence="1">Rossmann fold nucleotide-binding protein</fullName>
    </submittedName>
</protein>